<comment type="caution">
    <text evidence="1">The sequence shown here is derived from an EMBL/GenBank/DDBJ whole genome shotgun (WGS) entry which is preliminary data.</text>
</comment>
<dbReference type="InterPro" id="IPR029021">
    <property type="entry name" value="Prot-tyrosine_phosphatase-like"/>
</dbReference>
<organism evidence="1 2">
    <name type="scientific">Vermiconidia calcicola</name>
    <dbReference type="NCBI Taxonomy" id="1690605"/>
    <lineage>
        <taxon>Eukaryota</taxon>
        <taxon>Fungi</taxon>
        <taxon>Dikarya</taxon>
        <taxon>Ascomycota</taxon>
        <taxon>Pezizomycotina</taxon>
        <taxon>Dothideomycetes</taxon>
        <taxon>Dothideomycetidae</taxon>
        <taxon>Mycosphaerellales</taxon>
        <taxon>Extremaceae</taxon>
        <taxon>Vermiconidia</taxon>
    </lineage>
</organism>
<dbReference type="Proteomes" id="UP001345827">
    <property type="component" value="Unassembled WGS sequence"/>
</dbReference>
<dbReference type="AlphaFoldDB" id="A0AAV9Q674"/>
<gene>
    <name evidence="1" type="ORF">LTR25_005859</name>
</gene>
<dbReference type="GO" id="GO:0005654">
    <property type="term" value="C:nucleoplasm"/>
    <property type="evidence" value="ECO:0007669"/>
    <property type="project" value="TreeGrafter"/>
</dbReference>
<accession>A0AAV9Q674</accession>
<dbReference type="PANTHER" id="PTHR46588:SF1">
    <property type="entry name" value="SERINE_THREONINE_TYROSINE-INTERACTING PROTEIN"/>
    <property type="match status" value="1"/>
</dbReference>
<evidence type="ECO:0000313" key="1">
    <source>
        <dbReference type="EMBL" id="KAK5535957.1"/>
    </source>
</evidence>
<dbReference type="InterPro" id="IPR052449">
    <property type="entry name" value="STYX-Interacting_Phosphatase"/>
</dbReference>
<proteinExistence type="predicted"/>
<dbReference type="Gene3D" id="3.90.190.10">
    <property type="entry name" value="Protein tyrosine phosphatase superfamily"/>
    <property type="match status" value="1"/>
</dbReference>
<dbReference type="EMBL" id="JAXLQG010000009">
    <property type="protein sequence ID" value="KAK5535957.1"/>
    <property type="molecule type" value="Genomic_DNA"/>
</dbReference>
<reference evidence="1 2" key="1">
    <citation type="submission" date="2023-06" db="EMBL/GenBank/DDBJ databases">
        <title>Black Yeasts Isolated from many extreme environments.</title>
        <authorList>
            <person name="Coleine C."/>
            <person name="Stajich J.E."/>
            <person name="Selbmann L."/>
        </authorList>
    </citation>
    <scope>NUCLEOTIDE SEQUENCE [LARGE SCALE GENOMIC DNA]</scope>
    <source>
        <strain evidence="1 2">CCFEE 5887</strain>
    </source>
</reference>
<sequence length="295" mass="33021">MAEKANDTPLGQDVPYVRTVPFSDKHRLIDLPRYSLPPPDVIFRDEDGFTPTVRVGRNDFQRTSDAYGSHLLLNAMNNLLTLEMHHKMSTWVYEMRREAQAILPFLFLGPISAAKDPSFIKSAGITLMIAARSSNAVKSRPGLLDPNRIATTAGLATMTCDFEGSHDLFPQLRTTIEAINEHLLHTCCRMPIQDVSDIRGKVFIFCETGNDRAKKILADFYDLVQAEYEVSASNAAEALSTWQFDMQRNHTTLLAQPAKRGIDDVYDSDVDMEQEVGGLPDRNRQGVAPFADMLD</sequence>
<keyword evidence="2" id="KW-1185">Reference proteome</keyword>
<evidence type="ECO:0000313" key="2">
    <source>
        <dbReference type="Proteomes" id="UP001345827"/>
    </source>
</evidence>
<dbReference type="GO" id="GO:1990444">
    <property type="term" value="F:F-box domain binding"/>
    <property type="evidence" value="ECO:0007669"/>
    <property type="project" value="TreeGrafter"/>
</dbReference>
<dbReference type="PANTHER" id="PTHR46588">
    <property type="entry name" value="SERINE/THREONINE/TYROSINE-INTERACTING PROTEIN"/>
    <property type="match status" value="1"/>
</dbReference>
<dbReference type="GO" id="GO:0070372">
    <property type="term" value="P:regulation of ERK1 and ERK2 cascade"/>
    <property type="evidence" value="ECO:0007669"/>
    <property type="project" value="TreeGrafter"/>
</dbReference>
<protein>
    <recommendedName>
        <fullName evidence="3">Protein-tyrosine-phosphatase</fullName>
    </recommendedName>
</protein>
<dbReference type="GO" id="GO:0005737">
    <property type="term" value="C:cytoplasm"/>
    <property type="evidence" value="ECO:0007669"/>
    <property type="project" value="TreeGrafter"/>
</dbReference>
<dbReference type="GO" id="GO:0062026">
    <property type="term" value="P:negative regulation of SCF-dependent proteasomal ubiquitin-dependent catabolic process"/>
    <property type="evidence" value="ECO:0007669"/>
    <property type="project" value="TreeGrafter"/>
</dbReference>
<name>A0AAV9Q674_9PEZI</name>
<evidence type="ECO:0008006" key="3">
    <source>
        <dbReference type="Google" id="ProtNLM"/>
    </source>
</evidence>